<dbReference type="EMBL" id="JAINUG010000144">
    <property type="protein sequence ID" value="KAJ8392637.1"/>
    <property type="molecule type" value="Genomic_DNA"/>
</dbReference>
<comment type="caution">
    <text evidence="1">The sequence shown here is derived from an EMBL/GenBank/DDBJ whole genome shotgun (WGS) entry which is preliminary data.</text>
</comment>
<accession>A0AAD7WD41</accession>
<evidence type="ECO:0000313" key="2">
    <source>
        <dbReference type="Proteomes" id="UP001221898"/>
    </source>
</evidence>
<keyword evidence="2" id="KW-1185">Reference proteome</keyword>
<protein>
    <submittedName>
        <fullName evidence="1">Uncharacterized protein</fullName>
    </submittedName>
</protein>
<dbReference type="AlphaFoldDB" id="A0AAD7WD41"/>
<proteinExistence type="predicted"/>
<gene>
    <name evidence="1" type="ORF">AAFF_G00073110</name>
</gene>
<reference evidence="1" key="1">
    <citation type="journal article" date="2023" name="Science">
        <title>Genome structures resolve the early diversification of teleost fishes.</title>
        <authorList>
            <person name="Parey E."/>
            <person name="Louis A."/>
            <person name="Montfort J."/>
            <person name="Bouchez O."/>
            <person name="Roques C."/>
            <person name="Iampietro C."/>
            <person name="Lluch J."/>
            <person name="Castinel A."/>
            <person name="Donnadieu C."/>
            <person name="Desvignes T."/>
            <person name="Floi Bucao C."/>
            <person name="Jouanno E."/>
            <person name="Wen M."/>
            <person name="Mejri S."/>
            <person name="Dirks R."/>
            <person name="Jansen H."/>
            <person name="Henkel C."/>
            <person name="Chen W.J."/>
            <person name="Zahm M."/>
            <person name="Cabau C."/>
            <person name="Klopp C."/>
            <person name="Thompson A.W."/>
            <person name="Robinson-Rechavi M."/>
            <person name="Braasch I."/>
            <person name="Lecointre G."/>
            <person name="Bobe J."/>
            <person name="Postlethwait J.H."/>
            <person name="Berthelot C."/>
            <person name="Roest Crollius H."/>
            <person name="Guiguen Y."/>
        </authorList>
    </citation>
    <scope>NUCLEOTIDE SEQUENCE</scope>
    <source>
        <strain evidence="1">NC1722</strain>
    </source>
</reference>
<organism evidence="1 2">
    <name type="scientific">Aldrovandia affinis</name>
    <dbReference type="NCBI Taxonomy" id="143900"/>
    <lineage>
        <taxon>Eukaryota</taxon>
        <taxon>Metazoa</taxon>
        <taxon>Chordata</taxon>
        <taxon>Craniata</taxon>
        <taxon>Vertebrata</taxon>
        <taxon>Euteleostomi</taxon>
        <taxon>Actinopterygii</taxon>
        <taxon>Neopterygii</taxon>
        <taxon>Teleostei</taxon>
        <taxon>Notacanthiformes</taxon>
        <taxon>Halosauridae</taxon>
        <taxon>Aldrovandia</taxon>
    </lineage>
</organism>
<dbReference type="Proteomes" id="UP001221898">
    <property type="component" value="Unassembled WGS sequence"/>
</dbReference>
<sequence length="110" mass="11915">MRLAFGHTILLGVAVETSARFLLALAFLRWQVRPLYVGPPLLPAQVWRDARSDSGQGGGGGRPPVRFWWSGDRANGGTCERRGEGGRADPFCRRLSAAGGHVFLVAVSRL</sequence>
<evidence type="ECO:0000313" key="1">
    <source>
        <dbReference type="EMBL" id="KAJ8392637.1"/>
    </source>
</evidence>
<name>A0AAD7WD41_9TELE</name>